<dbReference type="EnsemblMetazoa" id="Aqu2.1.28583_001">
    <property type="protein sequence ID" value="Aqu2.1.28583_001"/>
    <property type="gene ID" value="Aqu2.1.28583"/>
</dbReference>
<dbReference type="AlphaFoldDB" id="A0A1X7ULF6"/>
<accession>A0A1X7ULF6</accession>
<evidence type="ECO:0008006" key="3">
    <source>
        <dbReference type="Google" id="ProtNLM"/>
    </source>
</evidence>
<dbReference type="SUPFAM" id="SSF103473">
    <property type="entry name" value="MFS general substrate transporter"/>
    <property type="match status" value="1"/>
</dbReference>
<dbReference type="Gene3D" id="1.20.1250.20">
    <property type="entry name" value="MFS general substrate transporter like domains"/>
    <property type="match status" value="1"/>
</dbReference>
<sequence length="192" mass="22594">MLKKIGMGLVLILGLNIFYTGLAVIGNYHFGQMFHCFTSYDDNSFHIHHQWVVFSSIFDGVVWYIYSVVLVEFILAQCPKSMRGSVIGLWFCLWSLRWLIQFTIFYPFHHFMSPETSLGRGTFFLFTLTILTLIILLIYIFLAKRYKLHVREVVINIHQIAENHTINNIEQEEEWRRNASESSSDIIIISEY</sequence>
<feature type="transmembrane region" description="Helical" evidence="1">
    <location>
        <begin position="51"/>
        <end position="75"/>
    </location>
</feature>
<protein>
    <recommendedName>
        <fullName evidence="3">Transmembrane protein</fullName>
    </recommendedName>
</protein>
<feature type="transmembrane region" description="Helical" evidence="1">
    <location>
        <begin position="121"/>
        <end position="142"/>
    </location>
</feature>
<feature type="transmembrane region" description="Helical" evidence="1">
    <location>
        <begin position="7"/>
        <end position="31"/>
    </location>
</feature>
<dbReference type="InterPro" id="IPR036259">
    <property type="entry name" value="MFS_trans_sf"/>
</dbReference>
<reference evidence="2" key="1">
    <citation type="submission" date="2017-05" db="UniProtKB">
        <authorList>
            <consortium name="EnsemblMetazoa"/>
        </authorList>
    </citation>
    <scope>IDENTIFICATION</scope>
</reference>
<dbReference type="InParanoid" id="A0A1X7ULF6"/>
<keyword evidence="1" id="KW-1133">Transmembrane helix</keyword>
<name>A0A1X7ULF6_AMPQE</name>
<organism evidence="2">
    <name type="scientific">Amphimedon queenslandica</name>
    <name type="common">Sponge</name>
    <dbReference type="NCBI Taxonomy" id="400682"/>
    <lineage>
        <taxon>Eukaryota</taxon>
        <taxon>Metazoa</taxon>
        <taxon>Porifera</taxon>
        <taxon>Demospongiae</taxon>
        <taxon>Heteroscleromorpha</taxon>
        <taxon>Haplosclerida</taxon>
        <taxon>Niphatidae</taxon>
        <taxon>Amphimedon</taxon>
    </lineage>
</organism>
<keyword evidence="1" id="KW-0472">Membrane</keyword>
<evidence type="ECO:0000313" key="2">
    <source>
        <dbReference type="EnsemblMetazoa" id="Aqu2.1.28583_001"/>
    </source>
</evidence>
<keyword evidence="1" id="KW-0812">Transmembrane</keyword>
<proteinExistence type="predicted"/>
<evidence type="ECO:0000256" key="1">
    <source>
        <dbReference type="SAM" id="Phobius"/>
    </source>
</evidence>
<feature type="transmembrane region" description="Helical" evidence="1">
    <location>
        <begin position="87"/>
        <end position="109"/>
    </location>
</feature>